<protein>
    <submittedName>
        <fullName evidence="4 5">Acetyltransferase</fullName>
    </submittedName>
</protein>
<dbReference type="RefSeq" id="WP_055409824.1">
    <property type="nucleotide sequence ID" value="NZ_CP013011.1"/>
</dbReference>
<dbReference type="KEGG" id="pdl:Pyrde_1632"/>
<dbReference type="STRING" id="1273541.Pyrde_1632"/>
<dbReference type="AlphaFoldDB" id="A0A0P0N4I0"/>
<evidence type="ECO:0000313" key="6">
    <source>
        <dbReference type="Proteomes" id="UP000058613"/>
    </source>
</evidence>
<dbReference type="InterPro" id="IPR000182">
    <property type="entry name" value="GNAT_dom"/>
</dbReference>
<evidence type="ECO:0000313" key="4">
    <source>
        <dbReference type="EMBL" id="ALL01675.1"/>
    </source>
</evidence>
<dbReference type="CDD" id="cd04301">
    <property type="entry name" value="NAT_SF"/>
    <property type="match status" value="1"/>
</dbReference>
<evidence type="ECO:0000313" key="7">
    <source>
        <dbReference type="Proteomes" id="UP000196694"/>
    </source>
</evidence>
<dbReference type="PROSITE" id="PS51186">
    <property type="entry name" value="GNAT"/>
    <property type="match status" value="1"/>
</dbReference>
<keyword evidence="7" id="KW-1185">Reference proteome</keyword>
<dbReference type="Gene3D" id="3.40.630.30">
    <property type="match status" value="1"/>
</dbReference>
<dbReference type="InterPro" id="IPR016181">
    <property type="entry name" value="Acyl_CoA_acyltransferase"/>
</dbReference>
<dbReference type="SUPFAM" id="SSF55729">
    <property type="entry name" value="Acyl-CoA N-acyltransferases (Nat)"/>
    <property type="match status" value="1"/>
</dbReference>
<sequence length="156" mass="17478">MQCCKTVRAAEPQDLDAAFMIEIESFENPYPRWYFDLLYGLSGGKYFLVSTNDRDEITGYIIGIPLSGNVCHIASIAVAKQCRRKGVGTALLHSLLELCSADGYTSFILEVDVYNYVAQRLYASNLFKPVMVATDYYGRGRHALVMILLNEIPCCI</sequence>
<dbReference type="GeneID" id="26099972"/>
<gene>
    <name evidence="5" type="ORF">Pdsh_05255</name>
    <name evidence="4" type="ORF">Pyrde_1632</name>
</gene>
<dbReference type="EMBL" id="NCQP01000002">
    <property type="protein sequence ID" value="OWJ55094.1"/>
    <property type="molecule type" value="Genomic_DNA"/>
</dbReference>
<evidence type="ECO:0000256" key="2">
    <source>
        <dbReference type="ARBA" id="ARBA00023315"/>
    </source>
</evidence>
<name>A0A0P0N4I0_9CREN</name>
<dbReference type="GO" id="GO:0016747">
    <property type="term" value="F:acyltransferase activity, transferring groups other than amino-acyl groups"/>
    <property type="evidence" value="ECO:0007669"/>
    <property type="project" value="InterPro"/>
</dbReference>
<dbReference type="PANTHER" id="PTHR43420:SF12">
    <property type="entry name" value="N-ACETYLTRANSFERASE DOMAIN-CONTAINING PROTEIN"/>
    <property type="match status" value="1"/>
</dbReference>
<evidence type="ECO:0000256" key="1">
    <source>
        <dbReference type="ARBA" id="ARBA00022679"/>
    </source>
</evidence>
<dbReference type="Pfam" id="PF00583">
    <property type="entry name" value="Acetyltransf_1"/>
    <property type="match status" value="1"/>
</dbReference>
<dbReference type="InterPro" id="IPR050680">
    <property type="entry name" value="YpeA/RimI_acetyltransf"/>
</dbReference>
<dbReference type="PANTHER" id="PTHR43420">
    <property type="entry name" value="ACETYLTRANSFERASE"/>
    <property type="match status" value="1"/>
</dbReference>
<organism evidence="4 6">
    <name type="scientific">Pyrodictium delaneyi</name>
    <dbReference type="NCBI Taxonomy" id="1273541"/>
    <lineage>
        <taxon>Archaea</taxon>
        <taxon>Thermoproteota</taxon>
        <taxon>Thermoprotei</taxon>
        <taxon>Desulfurococcales</taxon>
        <taxon>Pyrodictiaceae</taxon>
        <taxon>Pyrodictium</taxon>
    </lineage>
</organism>
<keyword evidence="2" id="KW-0012">Acyltransferase</keyword>
<dbReference type="Proteomes" id="UP000196694">
    <property type="component" value="Unassembled WGS sequence"/>
</dbReference>
<evidence type="ECO:0000259" key="3">
    <source>
        <dbReference type="PROSITE" id="PS51186"/>
    </source>
</evidence>
<dbReference type="EMBL" id="CP013011">
    <property type="protein sequence ID" value="ALL01675.1"/>
    <property type="molecule type" value="Genomic_DNA"/>
</dbReference>
<keyword evidence="1 4" id="KW-0808">Transferase</keyword>
<dbReference type="Proteomes" id="UP000058613">
    <property type="component" value="Chromosome"/>
</dbReference>
<accession>A0A0P0N4I0</accession>
<reference evidence="5 7" key="2">
    <citation type="submission" date="2017-05" db="EMBL/GenBank/DDBJ databases">
        <title>The draft genome of the hyperthermophilic archaeon 'Pyrodictium delaneyi strain Hulk', an iron and nitrate reducer, reveals the capacity for sulfate reduction.</title>
        <authorList>
            <person name="Demey L.M."/>
            <person name="Miller C."/>
            <person name="Manzella M."/>
            <person name="Reguera G."/>
            <person name="Kashefi K."/>
        </authorList>
    </citation>
    <scope>NUCLEOTIDE SEQUENCE [LARGE SCALE GENOMIC DNA]</scope>
    <source>
        <strain evidence="5 7">Hulk</strain>
    </source>
</reference>
<dbReference type="OrthoDB" id="43754at2157"/>
<reference evidence="4 6" key="1">
    <citation type="submission" date="2015-10" db="EMBL/GenBank/DDBJ databases">
        <title>Complete genome sequence of hyperthermophilic archaeon Pyrodictium delaneyi Su06.</title>
        <authorList>
            <person name="Jung J.-H."/>
            <person name="Lin J."/>
            <person name="Holden J.F."/>
            <person name="Park C.-S."/>
        </authorList>
    </citation>
    <scope>NUCLEOTIDE SEQUENCE [LARGE SCALE GENOMIC DNA]</scope>
    <source>
        <strain evidence="4 6">Su06</strain>
    </source>
</reference>
<evidence type="ECO:0000313" key="5">
    <source>
        <dbReference type="EMBL" id="OWJ55094.1"/>
    </source>
</evidence>
<feature type="domain" description="N-acetyltransferase" evidence="3">
    <location>
        <begin position="5"/>
        <end position="151"/>
    </location>
</feature>
<proteinExistence type="predicted"/>